<keyword evidence="1" id="KW-0645">Protease</keyword>
<proteinExistence type="predicted"/>
<keyword evidence="3" id="KW-0378">Hydrolase</keyword>
<evidence type="ECO:0000256" key="4">
    <source>
        <dbReference type="ARBA" id="ARBA00022833"/>
    </source>
</evidence>
<gene>
    <name evidence="7" type="ORF">GCM10010201_32150</name>
</gene>
<organism evidence="7 8">
    <name type="scientific">Pilimelia columellifera subsp. columellifera</name>
    <dbReference type="NCBI Taxonomy" id="706583"/>
    <lineage>
        <taxon>Bacteria</taxon>
        <taxon>Bacillati</taxon>
        <taxon>Actinomycetota</taxon>
        <taxon>Actinomycetes</taxon>
        <taxon>Micromonosporales</taxon>
        <taxon>Micromonosporaceae</taxon>
        <taxon>Pilimelia</taxon>
    </lineage>
</organism>
<dbReference type="RefSeq" id="WP_344173949.1">
    <property type="nucleotide sequence ID" value="NZ_BAAARY010000020.1"/>
</dbReference>
<evidence type="ECO:0000256" key="3">
    <source>
        <dbReference type="ARBA" id="ARBA00022801"/>
    </source>
</evidence>
<evidence type="ECO:0000256" key="5">
    <source>
        <dbReference type="ARBA" id="ARBA00023049"/>
    </source>
</evidence>
<keyword evidence="4" id="KW-0862">Zinc</keyword>
<dbReference type="Proteomes" id="UP001499978">
    <property type="component" value="Unassembled WGS sequence"/>
</dbReference>
<keyword evidence="2" id="KW-0479">Metal-binding</keyword>
<dbReference type="InterPro" id="IPR037518">
    <property type="entry name" value="MPN"/>
</dbReference>
<evidence type="ECO:0000313" key="7">
    <source>
        <dbReference type="EMBL" id="GAA2530297.1"/>
    </source>
</evidence>
<keyword evidence="8" id="KW-1185">Reference proteome</keyword>
<comment type="caution">
    <text evidence="7">The sequence shown here is derived from an EMBL/GenBank/DDBJ whole genome shotgun (WGS) entry which is preliminary data.</text>
</comment>
<dbReference type="InterPro" id="IPR028090">
    <property type="entry name" value="JAB_dom_prok"/>
</dbReference>
<evidence type="ECO:0000259" key="6">
    <source>
        <dbReference type="PROSITE" id="PS50249"/>
    </source>
</evidence>
<dbReference type="InterPro" id="IPR051929">
    <property type="entry name" value="VirAsm_ModProt"/>
</dbReference>
<dbReference type="Pfam" id="PF14464">
    <property type="entry name" value="Prok-JAB"/>
    <property type="match status" value="1"/>
</dbReference>
<dbReference type="EMBL" id="BAAARY010000020">
    <property type="protein sequence ID" value="GAA2530297.1"/>
    <property type="molecule type" value="Genomic_DNA"/>
</dbReference>
<dbReference type="PROSITE" id="PS50249">
    <property type="entry name" value="MPN"/>
    <property type="match status" value="1"/>
</dbReference>
<dbReference type="SUPFAM" id="SSF102712">
    <property type="entry name" value="JAB1/MPN domain"/>
    <property type="match status" value="1"/>
</dbReference>
<feature type="domain" description="MPN" evidence="6">
    <location>
        <begin position="4"/>
        <end position="137"/>
    </location>
</feature>
<evidence type="ECO:0000313" key="8">
    <source>
        <dbReference type="Proteomes" id="UP001499978"/>
    </source>
</evidence>
<evidence type="ECO:0000256" key="1">
    <source>
        <dbReference type="ARBA" id="ARBA00022670"/>
    </source>
</evidence>
<evidence type="ECO:0000256" key="2">
    <source>
        <dbReference type="ARBA" id="ARBA00022723"/>
    </source>
</evidence>
<protein>
    <submittedName>
        <fullName evidence="7">Mov34/MPN/PAD-1 family protein</fullName>
    </submittedName>
</protein>
<name>A0ABN3NRQ3_9ACTN</name>
<dbReference type="Gene3D" id="3.40.140.10">
    <property type="entry name" value="Cytidine Deaminase, domain 2"/>
    <property type="match status" value="1"/>
</dbReference>
<reference evidence="7 8" key="1">
    <citation type="journal article" date="2019" name="Int. J. Syst. Evol. Microbiol.">
        <title>The Global Catalogue of Microorganisms (GCM) 10K type strain sequencing project: providing services to taxonomists for standard genome sequencing and annotation.</title>
        <authorList>
            <consortium name="The Broad Institute Genomics Platform"/>
            <consortium name="The Broad Institute Genome Sequencing Center for Infectious Disease"/>
            <person name="Wu L."/>
            <person name="Ma J."/>
        </authorList>
    </citation>
    <scope>NUCLEOTIDE SEQUENCE [LARGE SCALE GENOMIC DNA]</scope>
    <source>
        <strain evidence="7 8">JCM 3367</strain>
    </source>
</reference>
<accession>A0ABN3NRQ3</accession>
<dbReference type="PANTHER" id="PTHR34858">
    <property type="entry name" value="CYSO-CYSTEINE PEPTIDASE"/>
    <property type="match status" value="1"/>
</dbReference>
<dbReference type="PANTHER" id="PTHR34858:SF1">
    <property type="entry name" value="CYSO-CYSTEINE PEPTIDASE"/>
    <property type="match status" value="1"/>
</dbReference>
<keyword evidence="5" id="KW-0482">Metalloprotease</keyword>
<sequence length="155" mass="17084">MPSSAPTPEQLAEIFDHALDAYPSECCGFVRVSGARRCRNIRDQWHGRRDDAGDRTTATGYAFDLGALQELADSFDGDDPVLVVYHSHPDVGAYFSDEDARFAVLDGQPVYPVDHLVVDATADGARGARLFRFVPERGRYVAVETFGAPRPERLP</sequence>